<dbReference type="CDD" id="cd00377">
    <property type="entry name" value="ICL_PEPM"/>
    <property type="match status" value="1"/>
</dbReference>
<sequence>MLLMPLDNVIILALLSEDGNYLAVIDTDYREAMSTWDACPQRYARDSPLDVLFVMELKGKTGSYEVFIQRGAATTAAKLGMPDLAIATLPNFVQNATVITGLGYSTPLIADADTGFGGPAMLARTVQMYDRAGVAALHIEYQLQTKRCGHLLGKQVVSTEEFVTRIRAAIQARDAIPGSDIVVIARTDSAQVLGMDEAIRRLQAAASVGGDVAFIEGVKAKELLEKIVKALHPTPVSTK</sequence>
<dbReference type="PROSITE" id="PS00161">
    <property type="entry name" value="ISOCITRATE_LYASE"/>
    <property type="match status" value="1"/>
</dbReference>
<dbReference type="HOGENOM" id="CLU_1161831_0_0_1"/>
<dbReference type="SUPFAM" id="SSF51621">
    <property type="entry name" value="Phosphoenolpyruvate/pyruvate domain"/>
    <property type="match status" value="1"/>
</dbReference>
<evidence type="ECO:0000313" key="1">
    <source>
        <dbReference type="EMBL" id="CCO33755.1"/>
    </source>
</evidence>
<dbReference type="AlphaFoldDB" id="M5C3X8"/>
<name>M5C3X8_THACB</name>
<proteinExistence type="predicted"/>
<dbReference type="Pfam" id="PF13714">
    <property type="entry name" value="PEP_mutase"/>
    <property type="match status" value="1"/>
</dbReference>
<protein>
    <recommendedName>
        <fullName evidence="3">Methylisocitrate lyase</fullName>
    </recommendedName>
</protein>
<dbReference type="PANTHER" id="PTHR42905:SF2">
    <property type="entry name" value="PHOSPHOENOLPYRUVATE CARBOXYLASE FAMILY PROTEIN"/>
    <property type="match status" value="1"/>
</dbReference>
<dbReference type="EMBL" id="CAOJ01012018">
    <property type="protein sequence ID" value="CCO33755.1"/>
    <property type="molecule type" value="Genomic_DNA"/>
</dbReference>
<dbReference type="InterPro" id="IPR015813">
    <property type="entry name" value="Pyrv/PenolPyrv_kinase-like_dom"/>
</dbReference>
<dbReference type="Gene3D" id="3.20.20.60">
    <property type="entry name" value="Phosphoenolpyruvate-binding domains"/>
    <property type="match status" value="1"/>
</dbReference>
<organism evidence="1 2">
    <name type="scientific">Thanatephorus cucumeris (strain AG1-IB / isolate 7/3/14)</name>
    <name type="common">Lettuce bottom rot fungus</name>
    <name type="synonym">Rhizoctonia solani</name>
    <dbReference type="NCBI Taxonomy" id="1108050"/>
    <lineage>
        <taxon>Eukaryota</taxon>
        <taxon>Fungi</taxon>
        <taxon>Dikarya</taxon>
        <taxon>Basidiomycota</taxon>
        <taxon>Agaricomycotina</taxon>
        <taxon>Agaricomycetes</taxon>
        <taxon>Cantharellales</taxon>
        <taxon>Ceratobasidiaceae</taxon>
        <taxon>Rhizoctonia</taxon>
        <taxon>Rhizoctonia solani AG-1</taxon>
    </lineage>
</organism>
<gene>
    <name evidence="1" type="primary">PRP2</name>
    <name evidence="1" type="ORF">BN14_07841</name>
</gene>
<reference evidence="1 2" key="1">
    <citation type="journal article" date="2013" name="J. Biotechnol.">
        <title>Establishment and interpretation of the genome sequence of the phytopathogenic fungus Rhizoctonia solani AG1-IB isolate 7/3/14.</title>
        <authorList>
            <person name="Wibberg D.W."/>
            <person name="Jelonek L.J."/>
            <person name="Rupp O.R."/>
            <person name="Hennig M.H."/>
            <person name="Eikmeyer F.E."/>
            <person name="Goesmann A.G."/>
            <person name="Hartmann A.H."/>
            <person name="Borriss R.B."/>
            <person name="Grosch R.G."/>
            <person name="Puehler A.P."/>
            <person name="Schlueter A.S."/>
        </authorList>
    </citation>
    <scope>NUCLEOTIDE SEQUENCE [LARGE SCALE GENOMIC DNA]</scope>
    <source>
        <strain evidence="2">AG1-IB / isolate 7/3/14</strain>
    </source>
</reference>
<comment type="caution">
    <text evidence="1">The sequence shown here is derived from an EMBL/GenBank/DDBJ whole genome shotgun (WGS) entry which is preliminary data.</text>
</comment>
<dbReference type="InterPro" id="IPR018523">
    <property type="entry name" value="Isocitrate_lyase_ph_CS"/>
</dbReference>
<evidence type="ECO:0008006" key="3">
    <source>
        <dbReference type="Google" id="ProtNLM"/>
    </source>
</evidence>
<dbReference type="PANTHER" id="PTHR42905">
    <property type="entry name" value="PHOSPHOENOLPYRUVATE CARBOXYLASE"/>
    <property type="match status" value="1"/>
</dbReference>
<dbReference type="InterPro" id="IPR039556">
    <property type="entry name" value="ICL/PEPM"/>
</dbReference>
<dbReference type="Proteomes" id="UP000012065">
    <property type="component" value="Unassembled WGS sequence"/>
</dbReference>
<dbReference type="InterPro" id="IPR040442">
    <property type="entry name" value="Pyrv_kinase-like_dom_sf"/>
</dbReference>
<accession>M5C3X8</accession>
<dbReference type="GO" id="GO:0003824">
    <property type="term" value="F:catalytic activity"/>
    <property type="evidence" value="ECO:0007669"/>
    <property type="project" value="InterPro"/>
</dbReference>
<evidence type="ECO:0000313" key="2">
    <source>
        <dbReference type="Proteomes" id="UP000012065"/>
    </source>
</evidence>